<accession>A0AAW4UE36</accession>
<name>A0AAW4UE36_9FIRM</name>
<dbReference type="AlphaFoldDB" id="A0AAW4UE36"/>
<dbReference type="Gene3D" id="3.30.1340.20">
    <property type="entry name" value="3H domain"/>
    <property type="match status" value="1"/>
</dbReference>
<reference evidence="2" key="1">
    <citation type="submission" date="2021-10" db="EMBL/GenBank/DDBJ databases">
        <title>Collection of gut derived symbiotic bacterial strains cultured from healthy donors.</title>
        <authorList>
            <person name="Lin H."/>
            <person name="Littmann E."/>
            <person name="Kohout C."/>
            <person name="Pamer E.G."/>
        </authorList>
    </citation>
    <scope>NUCLEOTIDE SEQUENCE</scope>
    <source>
        <strain evidence="2">DFI.9.42</strain>
    </source>
</reference>
<dbReference type="InterPro" id="IPR004173">
    <property type="entry name" value="3H_domain"/>
</dbReference>
<dbReference type="GO" id="GO:0036094">
    <property type="term" value="F:small molecule binding"/>
    <property type="evidence" value="ECO:0007669"/>
    <property type="project" value="InterPro"/>
</dbReference>
<organism evidence="2 3">
    <name type="scientific">Agathobacter rectalis</name>
    <dbReference type="NCBI Taxonomy" id="39491"/>
    <lineage>
        <taxon>Bacteria</taxon>
        <taxon>Bacillati</taxon>
        <taxon>Bacillota</taxon>
        <taxon>Clostridia</taxon>
        <taxon>Lachnospirales</taxon>
        <taxon>Lachnospiraceae</taxon>
        <taxon>Agathobacter</taxon>
    </lineage>
</organism>
<feature type="domain" description="3H" evidence="1">
    <location>
        <begin position="2"/>
        <end position="60"/>
    </location>
</feature>
<comment type="caution">
    <text evidence="2">The sequence shown here is derived from an EMBL/GenBank/DDBJ whole genome shotgun (WGS) entry which is preliminary data.</text>
</comment>
<dbReference type="InterPro" id="IPR035922">
    <property type="entry name" value="3H_dom_sf"/>
</dbReference>
<dbReference type="SUPFAM" id="SSF75500">
    <property type="entry name" value="Putative transcriptional regulator TM1602, C-terminal domain"/>
    <property type="match status" value="1"/>
</dbReference>
<protein>
    <recommendedName>
        <fullName evidence="1">3H domain-containing protein</fullName>
    </recommendedName>
</protein>
<dbReference type="Proteomes" id="UP001197684">
    <property type="component" value="Unassembled WGS sequence"/>
</dbReference>
<dbReference type="EMBL" id="JAJCJK010000010">
    <property type="protein sequence ID" value="MCB6938316.1"/>
    <property type="molecule type" value="Genomic_DNA"/>
</dbReference>
<sequence length="75" mass="8377">MADMNIRTRRDVKKFLEGLSTGSSSLLKNVTVGCHYHTIEAESEEILDDIQNELAEKGFLMQSRRQSGISGTDAF</sequence>
<dbReference type="PANTHER" id="PTHR40068">
    <property type="entry name" value="TRANSCRIPTION REPRESSOR NIAR-RELATED"/>
    <property type="match status" value="1"/>
</dbReference>
<gene>
    <name evidence="2" type="ORF">LIZ56_07815</name>
</gene>
<evidence type="ECO:0000259" key="1">
    <source>
        <dbReference type="Pfam" id="PF02829"/>
    </source>
</evidence>
<proteinExistence type="predicted"/>
<evidence type="ECO:0000313" key="3">
    <source>
        <dbReference type="Proteomes" id="UP001197684"/>
    </source>
</evidence>
<dbReference type="PANTHER" id="PTHR40068:SF1">
    <property type="entry name" value="TRANSCRIPTION REPRESSOR NIAR-RELATED"/>
    <property type="match status" value="1"/>
</dbReference>
<dbReference type="InterPro" id="IPR026043">
    <property type="entry name" value="NadR"/>
</dbReference>
<evidence type="ECO:0000313" key="2">
    <source>
        <dbReference type="EMBL" id="MCB6938316.1"/>
    </source>
</evidence>
<dbReference type="Pfam" id="PF02829">
    <property type="entry name" value="3H"/>
    <property type="match status" value="1"/>
</dbReference>